<evidence type="ECO:0000256" key="5">
    <source>
        <dbReference type="ARBA" id="ARBA00023136"/>
    </source>
</evidence>
<evidence type="ECO:0000256" key="1">
    <source>
        <dbReference type="ARBA" id="ARBA00004141"/>
    </source>
</evidence>
<dbReference type="PANTHER" id="PTHR23502:SF132">
    <property type="entry name" value="POLYAMINE TRANSPORTER 2-RELATED"/>
    <property type="match status" value="1"/>
</dbReference>
<dbReference type="AlphaFoldDB" id="A0AAV5QSI1"/>
<feature type="transmembrane region" description="Helical" evidence="7">
    <location>
        <begin position="586"/>
        <end position="609"/>
    </location>
</feature>
<comment type="subcellular location">
    <subcellularLocation>
        <location evidence="1">Membrane</location>
        <topology evidence="1">Multi-pass membrane protein</topology>
    </subcellularLocation>
</comment>
<evidence type="ECO:0000256" key="4">
    <source>
        <dbReference type="ARBA" id="ARBA00022989"/>
    </source>
</evidence>
<feature type="compositionally biased region" description="Acidic residues" evidence="6">
    <location>
        <begin position="135"/>
        <end position="145"/>
    </location>
</feature>
<evidence type="ECO:0000256" key="7">
    <source>
        <dbReference type="SAM" id="Phobius"/>
    </source>
</evidence>
<feature type="region of interest" description="Disordered" evidence="6">
    <location>
        <begin position="120"/>
        <end position="152"/>
    </location>
</feature>
<dbReference type="InterPro" id="IPR036259">
    <property type="entry name" value="MFS_trans_sf"/>
</dbReference>
<name>A0AAV5QSI1_9ASCO</name>
<dbReference type="InterPro" id="IPR011701">
    <property type="entry name" value="MFS"/>
</dbReference>
<evidence type="ECO:0000313" key="9">
    <source>
        <dbReference type="EMBL" id="GMM37714.1"/>
    </source>
</evidence>
<feature type="transmembrane region" description="Helical" evidence="7">
    <location>
        <begin position="455"/>
        <end position="476"/>
    </location>
</feature>
<dbReference type="Pfam" id="PF07690">
    <property type="entry name" value="MFS_1"/>
    <property type="match status" value="1"/>
</dbReference>
<feature type="transmembrane region" description="Helical" evidence="7">
    <location>
        <begin position="344"/>
        <end position="372"/>
    </location>
</feature>
<dbReference type="SUPFAM" id="SSF103473">
    <property type="entry name" value="MFS general substrate transporter"/>
    <property type="match status" value="1"/>
</dbReference>
<protein>
    <submittedName>
        <fullName evidence="9">Spermine transporter</fullName>
    </submittedName>
</protein>
<dbReference type="Proteomes" id="UP001360560">
    <property type="component" value="Unassembled WGS sequence"/>
</dbReference>
<dbReference type="GO" id="GO:0005886">
    <property type="term" value="C:plasma membrane"/>
    <property type="evidence" value="ECO:0007669"/>
    <property type="project" value="TreeGrafter"/>
</dbReference>
<dbReference type="RefSeq" id="XP_064854710.1">
    <property type="nucleotide sequence ID" value="XM_064998638.1"/>
</dbReference>
<dbReference type="GeneID" id="90075689"/>
<accession>A0AAV5QSI1</accession>
<dbReference type="PROSITE" id="PS50850">
    <property type="entry name" value="MFS"/>
    <property type="match status" value="1"/>
</dbReference>
<keyword evidence="3 7" id="KW-0812">Transmembrane</keyword>
<keyword evidence="10" id="KW-1185">Reference proteome</keyword>
<feature type="transmembrane region" description="Helical" evidence="7">
    <location>
        <begin position="220"/>
        <end position="237"/>
    </location>
</feature>
<keyword evidence="4 7" id="KW-1133">Transmembrane helix</keyword>
<feature type="region of interest" description="Disordered" evidence="6">
    <location>
        <begin position="1"/>
        <end position="88"/>
    </location>
</feature>
<evidence type="ECO:0000259" key="8">
    <source>
        <dbReference type="PROSITE" id="PS50850"/>
    </source>
</evidence>
<reference evidence="9 10" key="1">
    <citation type="journal article" date="2023" name="Elife">
        <title>Identification of key yeast species and microbe-microbe interactions impacting larval growth of Drosophila in the wild.</title>
        <authorList>
            <person name="Mure A."/>
            <person name="Sugiura Y."/>
            <person name="Maeda R."/>
            <person name="Honda K."/>
            <person name="Sakurai N."/>
            <person name="Takahashi Y."/>
            <person name="Watada M."/>
            <person name="Katoh T."/>
            <person name="Gotoh A."/>
            <person name="Gotoh Y."/>
            <person name="Taniguchi I."/>
            <person name="Nakamura K."/>
            <person name="Hayashi T."/>
            <person name="Katayama T."/>
            <person name="Uemura T."/>
            <person name="Hattori Y."/>
        </authorList>
    </citation>
    <scope>NUCLEOTIDE SEQUENCE [LARGE SCALE GENOMIC DNA]</scope>
    <source>
        <strain evidence="9 10">SC-9</strain>
    </source>
</reference>
<dbReference type="GO" id="GO:0000297">
    <property type="term" value="F:spermine transmembrane transporter activity"/>
    <property type="evidence" value="ECO:0007669"/>
    <property type="project" value="TreeGrafter"/>
</dbReference>
<feature type="transmembrane region" description="Helical" evidence="7">
    <location>
        <begin position="521"/>
        <end position="542"/>
    </location>
</feature>
<feature type="transmembrane region" description="Helical" evidence="7">
    <location>
        <begin position="308"/>
        <end position="329"/>
    </location>
</feature>
<comment type="caution">
    <text evidence="9">The sequence shown here is derived from an EMBL/GenBank/DDBJ whole genome shotgun (WGS) entry which is preliminary data.</text>
</comment>
<feature type="domain" description="Major facilitator superfamily (MFS) profile" evidence="8">
    <location>
        <begin position="183"/>
        <end position="615"/>
    </location>
</feature>
<dbReference type="EMBL" id="BTFZ01000012">
    <property type="protein sequence ID" value="GMM37714.1"/>
    <property type="molecule type" value="Genomic_DNA"/>
</dbReference>
<dbReference type="InterPro" id="IPR020846">
    <property type="entry name" value="MFS_dom"/>
</dbReference>
<feature type="transmembrane region" description="Helical" evidence="7">
    <location>
        <begin position="249"/>
        <end position="268"/>
    </location>
</feature>
<evidence type="ECO:0000313" key="10">
    <source>
        <dbReference type="Proteomes" id="UP001360560"/>
    </source>
</evidence>
<evidence type="ECO:0000256" key="2">
    <source>
        <dbReference type="ARBA" id="ARBA00022448"/>
    </source>
</evidence>
<feature type="compositionally biased region" description="Low complexity" evidence="6">
    <location>
        <begin position="1"/>
        <end position="18"/>
    </location>
</feature>
<feature type="transmembrane region" description="Helical" evidence="7">
    <location>
        <begin position="419"/>
        <end position="443"/>
    </location>
</feature>
<feature type="transmembrane region" description="Helical" evidence="7">
    <location>
        <begin position="549"/>
        <end position="566"/>
    </location>
</feature>
<feature type="transmembrane region" description="Helical" evidence="7">
    <location>
        <begin position="274"/>
        <end position="296"/>
    </location>
</feature>
<dbReference type="FunFam" id="1.20.1250.20:FF:000011">
    <property type="entry name" value="MFS multidrug transporter, putative"/>
    <property type="match status" value="1"/>
</dbReference>
<feature type="transmembrane region" description="Helical" evidence="7">
    <location>
        <begin position="496"/>
        <end position="515"/>
    </location>
</feature>
<keyword evidence="2" id="KW-0813">Transport</keyword>
<evidence type="ECO:0000256" key="3">
    <source>
        <dbReference type="ARBA" id="ARBA00022692"/>
    </source>
</evidence>
<feature type="transmembrane region" description="Helical" evidence="7">
    <location>
        <begin position="185"/>
        <end position="208"/>
    </location>
</feature>
<gene>
    <name evidence="9" type="ORF">DASC09_050390</name>
</gene>
<dbReference type="CDD" id="cd17323">
    <property type="entry name" value="MFS_Tpo1_MDR_like"/>
    <property type="match status" value="1"/>
</dbReference>
<keyword evidence="5 7" id="KW-0472">Membrane</keyword>
<dbReference type="GO" id="GO:0000329">
    <property type="term" value="C:fungal-type vacuole membrane"/>
    <property type="evidence" value="ECO:0007669"/>
    <property type="project" value="TreeGrafter"/>
</dbReference>
<dbReference type="PANTHER" id="PTHR23502">
    <property type="entry name" value="MAJOR FACILITATOR SUPERFAMILY"/>
    <property type="match status" value="1"/>
</dbReference>
<sequence length="628" mass="69701">MSSNSKDSTYSKSISSVVDENDNDNVNPQPYIPEENEDAQSELSRYISRASSNNNKIKLMRTETAKSLRSAGLSSDPKTPDVNAPTNVNNPIFPEEYTMETETGLVPVASLHDMGRTSSRLTRTRTAHLTRQDVDDLADDEDEDSIEKKTPGSELDPEIEFVTFLTNDPENPHNWSNFRRWSYTFTLSILVIAVAFGSACTTGGLALIDEHYHVSTEVSILTVSLMVFGFSVGPLIWAPLSEQIGRRPVYFISLFLYTIFQIPCAMSPNIGGLLACRFLCGVFASSGLTLVGGSIADMFPQETRGLGISFFAFCPYSGPVFGPLISGWINVGTEGHDLVWRYRLLFWVNMCFAGLTWITSSLVPETYAPVILKKKAQRLRKETGNEKIMTEQEAQGLSLKEVIQNCLLRPLYFVITEPVLDLMCFYVCLIYALLYAFFFAYPVIFSELYGYNDGITGLMFIAILIGALFALCTTPILEKQYIAMTKRRTPTPEDRLIGAMIGSPFPVIALFILGATSHKGIIWVGPCSSGLAFGYGMVLIYYSINNYIIDTYALYSASALATKVFLRSAGGGAFPLFTTQMYHKLGLLWASFLLAFISLAMVAIPFTFYRYGATLRAKLCKENYASPQ</sequence>
<organism evidence="9 10">
    <name type="scientific">Saccharomycopsis crataegensis</name>
    <dbReference type="NCBI Taxonomy" id="43959"/>
    <lineage>
        <taxon>Eukaryota</taxon>
        <taxon>Fungi</taxon>
        <taxon>Dikarya</taxon>
        <taxon>Ascomycota</taxon>
        <taxon>Saccharomycotina</taxon>
        <taxon>Saccharomycetes</taxon>
        <taxon>Saccharomycopsidaceae</taxon>
        <taxon>Saccharomycopsis</taxon>
    </lineage>
</organism>
<proteinExistence type="predicted"/>
<evidence type="ECO:0000256" key="6">
    <source>
        <dbReference type="SAM" id="MobiDB-lite"/>
    </source>
</evidence>
<dbReference type="Gene3D" id="1.20.1250.20">
    <property type="entry name" value="MFS general substrate transporter like domains"/>
    <property type="match status" value="1"/>
</dbReference>